<name>A0A3G3M0E8_9CAUD</name>
<gene>
    <name evidence="1" type="primary">5</name>
    <name evidence="1" type="ORF">PBI_MENDEL_5</name>
</gene>
<dbReference type="Proteomes" id="UP000267434">
    <property type="component" value="Segment"/>
</dbReference>
<accession>A0A3G3M0E8</accession>
<organism evidence="1 2">
    <name type="scientific">Arthrobacter phage Mendel</name>
    <dbReference type="NCBI Taxonomy" id="2484218"/>
    <lineage>
        <taxon>Viruses</taxon>
        <taxon>Duplodnaviria</taxon>
        <taxon>Heunggongvirae</taxon>
        <taxon>Uroviricota</taxon>
        <taxon>Caudoviricetes</taxon>
        <taxon>Anjalivirus</taxon>
        <taxon>Anjalivirus mendel</taxon>
    </lineage>
</organism>
<dbReference type="GeneID" id="55612379"/>
<keyword evidence="2" id="KW-1185">Reference proteome</keyword>
<evidence type="ECO:0000313" key="1">
    <source>
        <dbReference type="EMBL" id="AYQ99919.1"/>
    </source>
</evidence>
<evidence type="ECO:0000313" key="2">
    <source>
        <dbReference type="Proteomes" id="UP000267434"/>
    </source>
</evidence>
<reference evidence="2" key="1">
    <citation type="submission" date="2018-10" db="EMBL/GenBank/DDBJ databases">
        <authorList>
            <person name="Rimple P.A."/>
            <person name="Stoner T.H."/>
            <person name="Furlong K.P."/>
            <person name="Rudner A.D."/>
            <person name="Beyer A.R."/>
            <person name="Chong R.A."/>
            <person name="Edgington N.P."/>
            <person name="Freise A.C."/>
            <person name="Gibb B.P."/>
            <person name="Klyczek K.K."/>
            <person name="Swerdlow S.J."/>
            <person name="Pope W.H."/>
            <person name="Garlena R.A."/>
            <person name="Russell D.A."/>
            <person name="Jacobs-Sera D."/>
            <person name="Hatfull G.F."/>
        </authorList>
    </citation>
    <scope>NUCLEOTIDE SEQUENCE [LARGE SCALE GENOMIC DNA]</scope>
</reference>
<dbReference type="EMBL" id="MK016500">
    <property type="protein sequence ID" value="AYQ99919.1"/>
    <property type="molecule type" value="Genomic_DNA"/>
</dbReference>
<dbReference type="RefSeq" id="YP_009842180.1">
    <property type="nucleotide sequence ID" value="NC_048740.1"/>
</dbReference>
<dbReference type="KEGG" id="vg:55612379"/>
<protein>
    <submittedName>
        <fullName evidence="1">Uncharacterized protein</fullName>
    </submittedName>
</protein>
<sequence>MGDTMHKATATPLTQLKERLARLGRNNLHRCYGKRCADHTNNWYAWATGTAK</sequence>
<proteinExistence type="predicted"/>